<sequence>MSEHDVAEAQTEVTETAGLRARLSATTDKLNKAARGIVNQITGNGERLLNGLVETGEALRGKAGDKAKAVVPQDWRANLAHVLGLPTRDEMDALGKKLDRISRKVNKMAREQKAAG</sequence>
<name>A0ABQ6Y7J6_9GAMM</name>
<organism evidence="1 2">
    <name type="scientific">Alcanivorax xiamenensis</name>
    <dbReference type="NCBI Taxonomy" id="1177156"/>
    <lineage>
        <taxon>Bacteria</taxon>
        <taxon>Pseudomonadati</taxon>
        <taxon>Pseudomonadota</taxon>
        <taxon>Gammaproteobacteria</taxon>
        <taxon>Oceanospirillales</taxon>
        <taxon>Alcanivoracaceae</taxon>
        <taxon>Alcanivorax</taxon>
    </lineage>
</organism>
<dbReference type="EMBL" id="AQPF01000016">
    <property type="protein sequence ID" value="KAF0805463.1"/>
    <property type="molecule type" value="Genomic_DNA"/>
</dbReference>
<comment type="caution">
    <text evidence="1">The sequence shown here is derived from an EMBL/GenBank/DDBJ whole genome shotgun (WGS) entry which is preliminary data.</text>
</comment>
<dbReference type="RefSeq" id="WP_133490974.1">
    <property type="nucleotide sequence ID" value="NZ_AQPF01000016.1"/>
</dbReference>
<dbReference type="Proteomes" id="UP000771797">
    <property type="component" value="Unassembled WGS sequence"/>
</dbReference>
<evidence type="ECO:0008006" key="3">
    <source>
        <dbReference type="Google" id="ProtNLM"/>
    </source>
</evidence>
<accession>A0ABQ6Y7J6</accession>
<keyword evidence="2" id="KW-1185">Reference proteome</keyword>
<evidence type="ECO:0000313" key="1">
    <source>
        <dbReference type="EMBL" id="KAF0805463.1"/>
    </source>
</evidence>
<reference evidence="1 2" key="1">
    <citation type="submission" date="2012-09" db="EMBL/GenBank/DDBJ databases">
        <title>Genome Sequence of alkane-degrading Bacterium Alcanivorax sp. 6-D-6.</title>
        <authorList>
            <person name="Lai Q."/>
            <person name="Shao Z."/>
        </authorList>
    </citation>
    <scope>NUCLEOTIDE SEQUENCE [LARGE SCALE GENOMIC DNA]</scope>
    <source>
        <strain evidence="1 2">6-D-6</strain>
    </source>
</reference>
<proteinExistence type="predicted"/>
<gene>
    <name evidence="1" type="ORF">A6D6_02269</name>
</gene>
<evidence type="ECO:0000313" key="2">
    <source>
        <dbReference type="Proteomes" id="UP000771797"/>
    </source>
</evidence>
<protein>
    <recommendedName>
        <fullName evidence="3">Poly(Hydroxyalkanoate) granule-associated protein</fullName>
    </recommendedName>
</protein>